<keyword evidence="12" id="KW-0436">Ligase</keyword>
<keyword evidence="8" id="KW-0061">Asparagine biosynthesis</keyword>
<gene>
    <name evidence="12" type="primary">asnB</name>
    <name evidence="12" type="ORF">GCL60_09455</name>
</gene>
<evidence type="ECO:0000256" key="10">
    <source>
        <dbReference type="PIRSR" id="PIRSR001589-3"/>
    </source>
</evidence>
<evidence type="ECO:0000256" key="8">
    <source>
        <dbReference type="PIRSR" id="PIRSR001589-1"/>
    </source>
</evidence>
<proteinExistence type="inferred from homology"/>
<dbReference type="GO" id="GO:0005524">
    <property type="term" value="F:ATP binding"/>
    <property type="evidence" value="ECO:0007669"/>
    <property type="project" value="UniProtKB-KW"/>
</dbReference>
<dbReference type="PROSITE" id="PS51278">
    <property type="entry name" value="GATASE_TYPE_2"/>
    <property type="match status" value="1"/>
</dbReference>
<dbReference type="CDD" id="cd01991">
    <property type="entry name" value="Asn_synthase_B_C"/>
    <property type="match status" value="1"/>
</dbReference>
<dbReference type="SUPFAM" id="SSF56235">
    <property type="entry name" value="N-terminal nucleophile aminohydrolases (Ntn hydrolases)"/>
    <property type="match status" value="1"/>
</dbReference>
<dbReference type="EMBL" id="WFLM01000003">
    <property type="protein sequence ID" value="KAB8039070.1"/>
    <property type="molecule type" value="Genomic_DNA"/>
</dbReference>
<comment type="similarity">
    <text evidence="2">Belongs to the asparagine synthetase family.</text>
</comment>
<keyword evidence="6 8" id="KW-0315">Glutamine amidotransferase</keyword>
<evidence type="ECO:0000259" key="11">
    <source>
        <dbReference type="PROSITE" id="PS51278"/>
    </source>
</evidence>
<evidence type="ECO:0000256" key="7">
    <source>
        <dbReference type="ARBA" id="ARBA00048741"/>
    </source>
</evidence>
<keyword evidence="4 9" id="KW-0547">Nucleotide-binding</keyword>
<name>A0A6N6VSV6_9BACT</name>
<evidence type="ECO:0000256" key="2">
    <source>
        <dbReference type="ARBA" id="ARBA00005752"/>
    </source>
</evidence>
<evidence type="ECO:0000256" key="1">
    <source>
        <dbReference type="ARBA" id="ARBA00005187"/>
    </source>
</evidence>
<evidence type="ECO:0000313" key="12">
    <source>
        <dbReference type="EMBL" id="KAB8039070.1"/>
    </source>
</evidence>
<feature type="binding site" evidence="9">
    <location>
        <position position="95"/>
    </location>
    <ligand>
        <name>L-glutamine</name>
        <dbReference type="ChEBI" id="CHEBI:58359"/>
    </ligand>
</feature>
<organism evidence="12 13">
    <name type="scientific">Silvanigrella paludirubra</name>
    <dbReference type="NCBI Taxonomy" id="2499159"/>
    <lineage>
        <taxon>Bacteria</taxon>
        <taxon>Pseudomonadati</taxon>
        <taxon>Bdellovibrionota</taxon>
        <taxon>Oligoflexia</taxon>
        <taxon>Silvanigrellales</taxon>
        <taxon>Silvanigrellaceae</taxon>
        <taxon>Silvanigrella</taxon>
    </lineage>
</organism>
<comment type="caution">
    <text evidence="12">The sequence shown here is derived from an EMBL/GenBank/DDBJ whole genome shotgun (WGS) entry which is preliminary data.</text>
</comment>
<keyword evidence="13" id="KW-1185">Reference proteome</keyword>
<dbReference type="PANTHER" id="PTHR43284">
    <property type="entry name" value="ASPARAGINE SYNTHETASE (GLUTAMINE-HYDROLYZING)"/>
    <property type="match status" value="1"/>
</dbReference>
<evidence type="ECO:0000256" key="3">
    <source>
        <dbReference type="ARBA" id="ARBA00012737"/>
    </source>
</evidence>
<keyword evidence="5 9" id="KW-0067">ATP-binding</keyword>
<dbReference type="Gene3D" id="3.60.20.10">
    <property type="entry name" value="Glutamine Phosphoribosylpyrophosphate, subunit 1, domain 1"/>
    <property type="match status" value="1"/>
</dbReference>
<feature type="active site" description="For GATase activity" evidence="8">
    <location>
        <position position="2"/>
    </location>
</feature>
<dbReference type="InterPro" id="IPR051786">
    <property type="entry name" value="ASN_synthetase/amidase"/>
</dbReference>
<feature type="site" description="Important for beta-aspartyl-AMP intermediate formation" evidence="10">
    <location>
        <position position="342"/>
    </location>
</feature>
<dbReference type="InterPro" id="IPR001962">
    <property type="entry name" value="Asn_synthase"/>
</dbReference>
<dbReference type="OrthoDB" id="9763290at2"/>
<keyword evidence="8" id="KW-0028">Amino-acid biosynthesis</keyword>
<dbReference type="NCBIfam" id="TIGR01536">
    <property type="entry name" value="asn_synth_AEB"/>
    <property type="match status" value="1"/>
</dbReference>
<dbReference type="InterPro" id="IPR033738">
    <property type="entry name" value="AsnB_N"/>
</dbReference>
<dbReference type="Gene3D" id="3.40.50.620">
    <property type="entry name" value="HUPs"/>
    <property type="match status" value="1"/>
</dbReference>
<accession>A0A6N6VSV6</accession>
<dbReference type="SUPFAM" id="SSF52402">
    <property type="entry name" value="Adenine nucleotide alpha hydrolases-like"/>
    <property type="match status" value="1"/>
</dbReference>
<evidence type="ECO:0000256" key="4">
    <source>
        <dbReference type="ARBA" id="ARBA00022741"/>
    </source>
</evidence>
<dbReference type="AlphaFoldDB" id="A0A6N6VSV6"/>
<feature type="binding site" evidence="9">
    <location>
        <position position="269"/>
    </location>
    <ligand>
        <name>ATP</name>
        <dbReference type="ChEBI" id="CHEBI:30616"/>
    </ligand>
</feature>
<dbReference type="PIRSF" id="PIRSF001589">
    <property type="entry name" value="Asn_synthetase_glu-h"/>
    <property type="match status" value="1"/>
</dbReference>
<evidence type="ECO:0000256" key="9">
    <source>
        <dbReference type="PIRSR" id="PIRSR001589-2"/>
    </source>
</evidence>
<evidence type="ECO:0000256" key="6">
    <source>
        <dbReference type="ARBA" id="ARBA00022962"/>
    </source>
</evidence>
<evidence type="ECO:0000256" key="5">
    <source>
        <dbReference type="ARBA" id="ARBA00022840"/>
    </source>
</evidence>
<dbReference type="Pfam" id="PF00733">
    <property type="entry name" value="Asn_synthase"/>
    <property type="match status" value="1"/>
</dbReference>
<evidence type="ECO:0000313" key="13">
    <source>
        <dbReference type="Proteomes" id="UP000437748"/>
    </source>
</evidence>
<feature type="binding site" evidence="9">
    <location>
        <begin position="340"/>
        <end position="341"/>
    </location>
    <ligand>
        <name>ATP</name>
        <dbReference type="ChEBI" id="CHEBI:30616"/>
    </ligand>
</feature>
<dbReference type="Proteomes" id="UP000437748">
    <property type="component" value="Unassembled WGS sequence"/>
</dbReference>
<dbReference type="InterPro" id="IPR006426">
    <property type="entry name" value="Asn_synth_AEB"/>
</dbReference>
<dbReference type="GO" id="GO:0006529">
    <property type="term" value="P:asparagine biosynthetic process"/>
    <property type="evidence" value="ECO:0007669"/>
    <property type="project" value="UniProtKB-KW"/>
</dbReference>
<dbReference type="EC" id="6.3.5.4" evidence="3"/>
<comment type="pathway">
    <text evidence="1">Amino-acid biosynthesis; L-asparagine biosynthesis; L-asparagine from L-aspartate (L-Gln route): step 1/1.</text>
</comment>
<dbReference type="InterPro" id="IPR014729">
    <property type="entry name" value="Rossmann-like_a/b/a_fold"/>
</dbReference>
<reference evidence="12 13" key="1">
    <citation type="submission" date="2019-10" db="EMBL/GenBank/DDBJ databases">
        <title>New species of Slilvanegrellaceae.</title>
        <authorList>
            <person name="Pitt A."/>
            <person name="Hahn M.W."/>
        </authorList>
    </citation>
    <scope>NUCLEOTIDE SEQUENCE [LARGE SCALE GENOMIC DNA]</scope>
    <source>
        <strain evidence="12 13">SP-Ram-0.45-NSY-1</strain>
    </source>
</reference>
<dbReference type="InterPro" id="IPR017932">
    <property type="entry name" value="GATase_2_dom"/>
</dbReference>
<protein>
    <recommendedName>
        <fullName evidence="3">asparagine synthase (glutamine-hydrolyzing)</fullName>
        <ecNumber evidence="3">6.3.5.4</ecNumber>
    </recommendedName>
</protein>
<dbReference type="InterPro" id="IPR029055">
    <property type="entry name" value="Ntn_hydrolases_N"/>
</dbReference>
<dbReference type="GO" id="GO:0004066">
    <property type="term" value="F:asparagine synthase (glutamine-hydrolyzing) activity"/>
    <property type="evidence" value="ECO:0007669"/>
    <property type="project" value="UniProtKB-EC"/>
</dbReference>
<comment type="catalytic activity">
    <reaction evidence="7">
        <text>L-aspartate + L-glutamine + ATP + H2O = L-asparagine + L-glutamate + AMP + diphosphate + H(+)</text>
        <dbReference type="Rhea" id="RHEA:12228"/>
        <dbReference type="ChEBI" id="CHEBI:15377"/>
        <dbReference type="ChEBI" id="CHEBI:15378"/>
        <dbReference type="ChEBI" id="CHEBI:29985"/>
        <dbReference type="ChEBI" id="CHEBI:29991"/>
        <dbReference type="ChEBI" id="CHEBI:30616"/>
        <dbReference type="ChEBI" id="CHEBI:33019"/>
        <dbReference type="ChEBI" id="CHEBI:58048"/>
        <dbReference type="ChEBI" id="CHEBI:58359"/>
        <dbReference type="ChEBI" id="CHEBI:456215"/>
        <dbReference type="EC" id="6.3.5.4"/>
    </reaction>
</comment>
<dbReference type="CDD" id="cd00712">
    <property type="entry name" value="AsnB"/>
    <property type="match status" value="1"/>
</dbReference>
<sequence>MCGLLFAKLNNIQKSDFLASLMLMEHRGPDVSGKIYQDNNVYLGHNRLSIIDINPRSNQPFSSEDGRYILIYNGEIYNYLELANKYGIQLKTSSDTELLIKLYIKLGIKCLDQLNGIFAFVIYDTIEKNIFAARDRLGVKPLYYYDHDETLIFSSEISSIIKLTSETKIDPVALKQYRLLRTFFNGRTIYKNIKMFPAGSFYKDNRINSYWKFQKIEQAAPTDEELRYLIEDSVRCRLVSDVPVGSYLSGGIDSTIIAKLSGTEHTWTIGSKTNNEFDYAALAAKSCSSQHHEVEYNAEEFYETAKKLIKLRMEPFSVPNEVLIYLMTKKVKQKNTVILSGEGADELFFGYDRIFRWANETKTFNIEKFADLYAYGSVKDLEIIEDALEPFMHFSEPISIVAAFFQTAHLHGLLRRLDNSTMLCSVEAREPFVDYRLIERMAGVPFNYRMKDGIVKAPLKRIFKDIIPKEIIERKKVGFPVKLEEVIPPFIKGDTPMDRWFNFNLQVLGIDEV</sequence>
<dbReference type="Pfam" id="PF13537">
    <property type="entry name" value="GATase_7"/>
    <property type="match status" value="1"/>
</dbReference>
<dbReference type="PANTHER" id="PTHR43284:SF1">
    <property type="entry name" value="ASPARAGINE SYNTHETASE"/>
    <property type="match status" value="1"/>
</dbReference>
<feature type="domain" description="Glutamine amidotransferase type-2" evidence="11">
    <location>
        <begin position="2"/>
        <end position="183"/>
    </location>
</feature>
<dbReference type="RefSeq" id="WP_153420469.1">
    <property type="nucleotide sequence ID" value="NZ_WFLM01000003.1"/>
</dbReference>